<keyword evidence="3" id="KW-0677">Repeat</keyword>
<keyword evidence="2" id="KW-0479">Metal-binding</keyword>
<feature type="domain" description="C2H2-type" evidence="8">
    <location>
        <begin position="210"/>
        <end position="239"/>
    </location>
</feature>
<dbReference type="WBParaSite" id="mrna-Wban_00843">
    <property type="protein sequence ID" value="mrna-Wban_00843"/>
    <property type="gene ID" value="Wban_00843"/>
</dbReference>
<reference evidence="10" key="3">
    <citation type="submission" date="2024-02" db="UniProtKB">
        <authorList>
            <consortium name="WormBaseParasite"/>
        </authorList>
    </citation>
    <scope>IDENTIFICATION</scope>
    <source>
        <strain evidence="10">pt0022</strain>
    </source>
</reference>
<dbReference type="Pfam" id="PF00096">
    <property type="entry name" value="zf-C2H2"/>
    <property type="match status" value="3"/>
</dbReference>
<keyword evidence="4 7" id="KW-0863">Zinc-finger</keyword>
<reference evidence="9" key="1">
    <citation type="submission" date="2015-03" db="EMBL/GenBank/DDBJ databases">
        <title>Wuchereria bancrofti Genome Sequencing Papua New Guinea Strain.</title>
        <authorList>
            <person name="Small S.T."/>
            <person name="Serre D."/>
            <person name="Zimmerman P.A."/>
        </authorList>
    </citation>
    <scope>NUCLEOTIDE SEQUENCE [LARGE SCALE GENOMIC DNA]</scope>
    <source>
        <strain evidence="9">pt0022</strain>
    </source>
</reference>
<dbReference type="PROSITE" id="PS50157">
    <property type="entry name" value="ZINC_FINGER_C2H2_2"/>
    <property type="match status" value="3"/>
</dbReference>
<protein>
    <recommendedName>
        <fullName evidence="8">C2H2-type domain-containing protein</fullName>
    </recommendedName>
</protein>
<dbReference type="Proteomes" id="UP000093561">
    <property type="component" value="Unassembled WGS sequence"/>
</dbReference>
<name>A0AAF5PI07_WUCBA</name>
<evidence type="ECO:0000256" key="2">
    <source>
        <dbReference type="ARBA" id="ARBA00022723"/>
    </source>
</evidence>
<feature type="domain" description="C2H2-type" evidence="8">
    <location>
        <begin position="140"/>
        <end position="169"/>
    </location>
</feature>
<dbReference type="InterPro" id="IPR013087">
    <property type="entry name" value="Znf_C2H2_type"/>
</dbReference>
<dbReference type="FunFam" id="3.30.160.60:FF:000041">
    <property type="entry name" value="Zinc finger protein ZIC 1"/>
    <property type="match status" value="2"/>
</dbReference>
<dbReference type="InterPro" id="IPR036236">
    <property type="entry name" value="Znf_C2H2_sf"/>
</dbReference>
<organism evidence="9 10">
    <name type="scientific">Wuchereria bancrofti</name>
    <dbReference type="NCBI Taxonomy" id="6293"/>
    <lineage>
        <taxon>Eukaryota</taxon>
        <taxon>Metazoa</taxon>
        <taxon>Ecdysozoa</taxon>
        <taxon>Nematoda</taxon>
        <taxon>Chromadorea</taxon>
        <taxon>Rhabditida</taxon>
        <taxon>Spirurina</taxon>
        <taxon>Spiruromorpha</taxon>
        <taxon>Filarioidea</taxon>
        <taxon>Onchocercidae</taxon>
        <taxon>Wuchereria</taxon>
    </lineage>
</organism>
<evidence type="ECO:0000313" key="10">
    <source>
        <dbReference type="WBParaSite" id="mrna-Wban_00843"/>
    </source>
</evidence>
<feature type="domain" description="C2H2-type" evidence="8">
    <location>
        <begin position="180"/>
        <end position="209"/>
    </location>
</feature>
<keyword evidence="5" id="KW-0862">Zinc</keyword>
<evidence type="ECO:0000256" key="7">
    <source>
        <dbReference type="PROSITE-ProRule" id="PRU00042"/>
    </source>
</evidence>
<dbReference type="GO" id="GO:0008270">
    <property type="term" value="F:zinc ion binding"/>
    <property type="evidence" value="ECO:0007669"/>
    <property type="project" value="UniProtKB-KW"/>
</dbReference>
<comment type="subcellular location">
    <subcellularLocation>
        <location evidence="1">Nucleus</location>
    </subcellularLocation>
</comment>
<dbReference type="GO" id="GO:0000981">
    <property type="term" value="F:DNA-binding transcription factor activity, RNA polymerase II-specific"/>
    <property type="evidence" value="ECO:0007669"/>
    <property type="project" value="TreeGrafter"/>
</dbReference>
<dbReference type="GO" id="GO:0007224">
    <property type="term" value="P:smoothened signaling pathway"/>
    <property type="evidence" value="ECO:0007669"/>
    <property type="project" value="TreeGrafter"/>
</dbReference>
<dbReference type="GO" id="GO:0000978">
    <property type="term" value="F:RNA polymerase II cis-regulatory region sequence-specific DNA binding"/>
    <property type="evidence" value="ECO:0007669"/>
    <property type="project" value="TreeGrafter"/>
</dbReference>
<proteinExistence type="predicted"/>
<dbReference type="PANTHER" id="PTHR45718">
    <property type="entry name" value="TRANSCRIPTIONAL ACTIVATOR CUBITUS INTERRUPTUS"/>
    <property type="match status" value="1"/>
</dbReference>
<evidence type="ECO:0000256" key="3">
    <source>
        <dbReference type="ARBA" id="ARBA00022737"/>
    </source>
</evidence>
<evidence type="ECO:0000256" key="5">
    <source>
        <dbReference type="ARBA" id="ARBA00022833"/>
    </source>
</evidence>
<sequence>MSFANLCNTFQKQNFSNFSNEETIATNCRSSITWWSRNENSKSSDGDREGNKENKHCSPTSFFLTMCTSRIMYRIRQRSKLKQIKFFLAQQKVNPTLCKDYSKFVKHECHFIFYYSFIQMTNTNPHCHIYFYSTSNIIPFTCTHPGCDRKFVNSSDRKKHMHVHTNDKPYECKINGDKPFTCTHPGCDRKFVNSSDRKKHMHVHTNDKPYECKINGCRKSYTHPSSLRKHLKAHCKSGQCLSPDLDDSGSDNGQTNISNDNANTSSTTVTLLGLSSTEQSFQLTPDSHRSLFLNPIDQQRFPRFSTNNSTMHNGFVTPNPYQTSNTTMMQTNGSFQLPDFNVYRHFPSKMSIP</sequence>
<dbReference type="PROSITE" id="PS00028">
    <property type="entry name" value="ZINC_FINGER_C2H2_1"/>
    <property type="match status" value="3"/>
</dbReference>
<evidence type="ECO:0000256" key="6">
    <source>
        <dbReference type="ARBA" id="ARBA00023242"/>
    </source>
</evidence>
<dbReference type="SUPFAM" id="SSF57667">
    <property type="entry name" value="beta-beta-alpha zinc fingers"/>
    <property type="match status" value="3"/>
</dbReference>
<evidence type="ECO:0000256" key="4">
    <source>
        <dbReference type="ARBA" id="ARBA00022771"/>
    </source>
</evidence>
<evidence type="ECO:0000256" key="1">
    <source>
        <dbReference type="ARBA" id="ARBA00004123"/>
    </source>
</evidence>
<dbReference type="AlphaFoldDB" id="A0AAF5PI07"/>
<dbReference type="InterPro" id="IPR043359">
    <property type="entry name" value="GLI-like"/>
</dbReference>
<dbReference type="SMART" id="SM00355">
    <property type="entry name" value="ZnF_C2H2"/>
    <property type="match status" value="3"/>
</dbReference>
<evidence type="ECO:0000313" key="9">
    <source>
        <dbReference type="Proteomes" id="UP000093561"/>
    </source>
</evidence>
<dbReference type="PANTHER" id="PTHR45718:SF4">
    <property type="entry name" value="TRANSCRIPTIONAL ACTIVATOR CUBITUS INTERRUPTUS"/>
    <property type="match status" value="1"/>
</dbReference>
<evidence type="ECO:0000259" key="8">
    <source>
        <dbReference type="PROSITE" id="PS50157"/>
    </source>
</evidence>
<dbReference type="Gene3D" id="3.30.160.60">
    <property type="entry name" value="Classic Zinc Finger"/>
    <property type="match status" value="3"/>
</dbReference>
<reference evidence="9" key="2">
    <citation type="journal article" date="2016" name="Mol. Ecol.">
        <title>Population genomics of the filarial nematode parasite Wuchereria bancrofti from mosquitoes.</title>
        <authorList>
            <person name="Small S.T."/>
            <person name="Reimer L.J."/>
            <person name="Tisch D.J."/>
            <person name="King C.L."/>
            <person name="Christensen B.M."/>
            <person name="Siba P.M."/>
            <person name="Kazura J.W."/>
            <person name="Serre D."/>
            <person name="Zimmerman P.A."/>
        </authorList>
    </citation>
    <scope>NUCLEOTIDE SEQUENCE</scope>
    <source>
        <strain evidence="9">pt0022</strain>
    </source>
</reference>
<accession>A0AAF5PI07</accession>
<keyword evidence="6" id="KW-0539">Nucleus</keyword>
<dbReference type="GO" id="GO:0005634">
    <property type="term" value="C:nucleus"/>
    <property type="evidence" value="ECO:0007669"/>
    <property type="project" value="UniProtKB-SubCell"/>
</dbReference>